<dbReference type="InterPro" id="IPR010982">
    <property type="entry name" value="Lambda_DNA-bd_dom_sf"/>
</dbReference>
<dbReference type="Proteomes" id="UP000198942">
    <property type="component" value="Unassembled WGS sequence"/>
</dbReference>
<feature type="domain" description="HTH cro/C1-type" evidence="1">
    <location>
        <begin position="18"/>
        <end position="74"/>
    </location>
</feature>
<evidence type="ECO:0000259" key="1">
    <source>
        <dbReference type="PROSITE" id="PS50943"/>
    </source>
</evidence>
<dbReference type="SUPFAM" id="SSF47413">
    <property type="entry name" value="lambda repressor-like DNA-binding domains"/>
    <property type="match status" value="1"/>
</dbReference>
<organism evidence="2 3">
    <name type="scientific">Mucilaginibacter gossypiicola</name>
    <dbReference type="NCBI Taxonomy" id="551995"/>
    <lineage>
        <taxon>Bacteria</taxon>
        <taxon>Pseudomonadati</taxon>
        <taxon>Bacteroidota</taxon>
        <taxon>Sphingobacteriia</taxon>
        <taxon>Sphingobacteriales</taxon>
        <taxon>Sphingobacteriaceae</taxon>
        <taxon>Mucilaginibacter</taxon>
    </lineage>
</organism>
<dbReference type="EMBL" id="FOCL01000021">
    <property type="protein sequence ID" value="SEP08607.1"/>
    <property type="molecule type" value="Genomic_DNA"/>
</dbReference>
<dbReference type="SMART" id="SM00530">
    <property type="entry name" value="HTH_XRE"/>
    <property type="match status" value="1"/>
</dbReference>
<evidence type="ECO:0000313" key="2">
    <source>
        <dbReference type="EMBL" id="SEP08607.1"/>
    </source>
</evidence>
<sequence>MINKPLKNELEQFIINKVREKRIGAKLSQKQLSEELNITLGFIGHVESPKNRAKYNINHLNKLAKIFNCAIKDFLPDPYIETFDDPQQLNKL</sequence>
<dbReference type="GO" id="GO:0003677">
    <property type="term" value="F:DNA binding"/>
    <property type="evidence" value="ECO:0007669"/>
    <property type="project" value="InterPro"/>
</dbReference>
<dbReference type="PROSITE" id="PS50943">
    <property type="entry name" value="HTH_CROC1"/>
    <property type="match status" value="1"/>
</dbReference>
<accession>A0A1H8V048</accession>
<dbReference type="InterPro" id="IPR001387">
    <property type="entry name" value="Cro/C1-type_HTH"/>
</dbReference>
<keyword evidence="3" id="KW-1185">Reference proteome</keyword>
<dbReference type="STRING" id="551995.SAMN05192574_12156"/>
<evidence type="ECO:0000313" key="3">
    <source>
        <dbReference type="Proteomes" id="UP000198942"/>
    </source>
</evidence>
<dbReference type="RefSeq" id="WP_143065331.1">
    <property type="nucleotide sequence ID" value="NZ_FOCL01000021.1"/>
</dbReference>
<dbReference type="Gene3D" id="1.10.260.40">
    <property type="entry name" value="lambda repressor-like DNA-binding domains"/>
    <property type="match status" value="1"/>
</dbReference>
<proteinExistence type="predicted"/>
<dbReference type="AlphaFoldDB" id="A0A1H8V048"/>
<protein>
    <submittedName>
        <fullName evidence="2">Helix-turn-helix</fullName>
    </submittedName>
</protein>
<name>A0A1H8V048_9SPHI</name>
<gene>
    <name evidence="2" type="ORF">SAMN05192574_12156</name>
</gene>
<dbReference type="CDD" id="cd00093">
    <property type="entry name" value="HTH_XRE"/>
    <property type="match status" value="1"/>
</dbReference>
<reference evidence="3" key="1">
    <citation type="submission" date="2016-10" db="EMBL/GenBank/DDBJ databases">
        <authorList>
            <person name="Varghese N."/>
            <person name="Submissions S."/>
        </authorList>
    </citation>
    <scope>NUCLEOTIDE SEQUENCE [LARGE SCALE GENOMIC DNA]</scope>
    <source>
        <strain evidence="3">Gh-48</strain>
    </source>
</reference>
<dbReference type="OrthoDB" id="1098513at2"/>